<dbReference type="EMBL" id="JAUTXY010000013">
    <property type="protein sequence ID" value="MEE2060592.1"/>
    <property type="molecule type" value="Genomic_DNA"/>
</dbReference>
<dbReference type="InterPro" id="IPR038186">
    <property type="entry name" value="CHAD_dom_sf"/>
</dbReference>
<dbReference type="Pfam" id="PF05235">
    <property type="entry name" value="CHAD"/>
    <property type="match status" value="1"/>
</dbReference>
<evidence type="ECO:0000259" key="2">
    <source>
        <dbReference type="PROSITE" id="PS51707"/>
    </source>
</evidence>
<evidence type="ECO:0000256" key="1">
    <source>
        <dbReference type="SAM" id="MobiDB-lite"/>
    </source>
</evidence>
<dbReference type="SUPFAM" id="SSF55154">
    <property type="entry name" value="CYTH-like phosphatases"/>
    <property type="match status" value="1"/>
</dbReference>
<dbReference type="PANTHER" id="PTHR39339">
    <property type="entry name" value="SLR1444 PROTEIN"/>
    <property type="match status" value="1"/>
</dbReference>
<comment type="caution">
    <text evidence="4">The sequence shown here is derived from an EMBL/GenBank/DDBJ whole genome shotgun (WGS) entry which is preliminary data.</text>
</comment>
<gene>
    <name evidence="4" type="ORF">Q7514_24000</name>
</gene>
<accession>A0ABU7LH78</accession>
<evidence type="ECO:0000313" key="5">
    <source>
        <dbReference type="Proteomes" id="UP001336020"/>
    </source>
</evidence>
<dbReference type="Pfam" id="PF01928">
    <property type="entry name" value="CYTH"/>
    <property type="match status" value="1"/>
</dbReference>
<dbReference type="PANTHER" id="PTHR39339:SF1">
    <property type="entry name" value="CHAD DOMAIN-CONTAINING PROTEIN"/>
    <property type="match status" value="1"/>
</dbReference>
<feature type="domain" description="CHAD" evidence="3">
    <location>
        <begin position="206"/>
        <end position="501"/>
    </location>
</feature>
<dbReference type="PROSITE" id="PS51707">
    <property type="entry name" value="CYTH"/>
    <property type="match status" value="1"/>
</dbReference>
<reference evidence="4 5" key="1">
    <citation type="submission" date="2023-07" db="EMBL/GenBank/DDBJ databases">
        <authorList>
            <person name="Girao M."/>
            <person name="Carvalho M.F."/>
        </authorList>
    </citation>
    <scope>NUCLEOTIDE SEQUENCE [LARGE SCALE GENOMIC DNA]</scope>
    <source>
        <strain evidence="4 5">YIM65754</strain>
    </source>
</reference>
<dbReference type="SMART" id="SM00880">
    <property type="entry name" value="CHAD"/>
    <property type="match status" value="1"/>
</dbReference>
<keyword evidence="5" id="KW-1185">Reference proteome</keyword>
<organism evidence="4 5">
    <name type="scientific">Rhodococcus artemisiae</name>
    <dbReference type="NCBI Taxonomy" id="714159"/>
    <lineage>
        <taxon>Bacteria</taxon>
        <taxon>Bacillati</taxon>
        <taxon>Actinomycetota</taxon>
        <taxon>Actinomycetes</taxon>
        <taxon>Mycobacteriales</taxon>
        <taxon>Nocardiaceae</taxon>
        <taxon>Rhodococcus</taxon>
    </lineage>
</organism>
<feature type="compositionally biased region" description="Low complexity" evidence="1">
    <location>
        <begin position="1"/>
        <end position="11"/>
    </location>
</feature>
<dbReference type="RefSeq" id="WP_330135768.1">
    <property type="nucleotide sequence ID" value="NZ_JAUTXY010000013.1"/>
</dbReference>
<dbReference type="CDD" id="cd07374">
    <property type="entry name" value="CYTH-like_Pase"/>
    <property type="match status" value="1"/>
</dbReference>
<dbReference type="SMART" id="SM01118">
    <property type="entry name" value="CYTH"/>
    <property type="match status" value="1"/>
</dbReference>
<feature type="region of interest" description="Disordered" evidence="1">
    <location>
        <begin position="1"/>
        <end position="24"/>
    </location>
</feature>
<name>A0ABU7LH78_9NOCA</name>
<dbReference type="PROSITE" id="PS51708">
    <property type="entry name" value="CHAD"/>
    <property type="match status" value="1"/>
</dbReference>
<evidence type="ECO:0000313" key="4">
    <source>
        <dbReference type="EMBL" id="MEE2060592.1"/>
    </source>
</evidence>
<dbReference type="Gene3D" id="2.40.320.10">
    <property type="entry name" value="Hypothetical Protein Pfu-838710-001"/>
    <property type="match status" value="1"/>
</dbReference>
<dbReference type="InterPro" id="IPR007899">
    <property type="entry name" value="CHAD_dom"/>
</dbReference>
<protein>
    <submittedName>
        <fullName evidence="4">CYTH and CHAD domain-containing protein</fullName>
    </submittedName>
</protein>
<dbReference type="Gene3D" id="1.40.20.10">
    <property type="entry name" value="CHAD domain"/>
    <property type="match status" value="1"/>
</dbReference>
<sequence length="508" mass="56787">MTPARSTTSTSEETERKYTATPDQNLPDLAGIAGVTSIDVDTVDLSAQYFDTPDLQLLRSKITLRRREGGDDAGWHSKLPAGGDSRTELHHPFTADDPTDVVPDALLALLRGVRRDRPVALAALLNTRRHRHRLRGTDGALLAEVVVDDVTAIRSVDDAEPQWREIEVELGPEADLSILDAVEELLVAEGITRSPSPSKVHRVLGDLIPAPEHLRGTAGYLRDYLAHERQTLLMSDIAVRRDAPDAVHSMRKAARRLRSALQTYADDFAIDTALVEELRWLGRCLSPSRDLEVQHERLVDRVAEISVEQYREATRARIDEYFTAKSVAARSEAIITLDSDRYLVLIDSLDTLIGELSSAPKERDKQHRPKPAKLAGSIEKLAKKVSKRVNRVAEAPDDAERDERMHRARKGSKRLRYAIEVIAPLHPKRAEHALDRFDEFQDLLGEFQDSVVARDHLLDIVSEQGHSAESSFGLGVLHQLEAEIGAQQAVHLESAWKKAYKSARTLWR</sequence>
<dbReference type="InterPro" id="IPR023577">
    <property type="entry name" value="CYTH_domain"/>
</dbReference>
<dbReference type="InterPro" id="IPR033469">
    <property type="entry name" value="CYTH-like_dom_sf"/>
</dbReference>
<feature type="domain" description="CYTH" evidence="2">
    <location>
        <begin position="11"/>
        <end position="210"/>
    </location>
</feature>
<dbReference type="Proteomes" id="UP001336020">
    <property type="component" value="Unassembled WGS sequence"/>
</dbReference>
<proteinExistence type="predicted"/>
<evidence type="ECO:0000259" key="3">
    <source>
        <dbReference type="PROSITE" id="PS51708"/>
    </source>
</evidence>